<reference evidence="3 4" key="1">
    <citation type="submission" date="2020-01" db="EMBL/GenBank/DDBJ databases">
        <authorList>
            <person name="Palmer J.M."/>
        </authorList>
    </citation>
    <scope>NUCLEOTIDE SEQUENCE [LARGE SCALE GENOMIC DNA]</scope>
    <source>
        <strain evidence="3 4">TWF970</strain>
    </source>
</reference>
<feature type="compositionally biased region" description="Acidic residues" evidence="1">
    <location>
        <begin position="309"/>
        <end position="321"/>
    </location>
</feature>
<feature type="compositionally biased region" description="Low complexity" evidence="1">
    <location>
        <begin position="379"/>
        <end position="390"/>
    </location>
</feature>
<organism evidence="3 4">
    <name type="scientific">Orbilia oligospora</name>
    <name type="common">Nematode-trapping fungus</name>
    <name type="synonym">Arthrobotrys oligospora</name>
    <dbReference type="NCBI Taxonomy" id="2813651"/>
    <lineage>
        <taxon>Eukaryota</taxon>
        <taxon>Fungi</taxon>
        <taxon>Dikarya</taxon>
        <taxon>Ascomycota</taxon>
        <taxon>Pezizomycotina</taxon>
        <taxon>Orbiliomycetes</taxon>
        <taxon>Orbiliales</taxon>
        <taxon>Orbiliaceae</taxon>
        <taxon>Orbilia</taxon>
    </lineage>
</organism>
<feature type="chain" id="PRO_5028917710" evidence="2">
    <location>
        <begin position="27"/>
        <end position="485"/>
    </location>
</feature>
<comment type="caution">
    <text evidence="3">The sequence shown here is derived from an EMBL/GenBank/DDBJ whole genome shotgun (WGS) entry which is preliminary data.</text>
</comment>
<evidence type="ECO:0000256" key="2">
    <source>
        <dbReference type="SAM" id="SignalP"/>
    </source>
</evidence>
<dbReference type="OrthoDB" id="5367521at2759"/>
<dbReference type="AlphaFoldDB" id="A0A7C8RDG9"/>
<dbReference type="EMBL" id="JAABOJ010000007">
    <property type="protein sequence ID" value="KAF3285449.1"/>
    <property type="molecule type" value="Genomic_DNA"/>
</dbReference>
<sequence>MSRKYLKLSLLSLLLAITYNPPIAYGRVTVSPGIRSGLVARSPKGGGGGGIQGADVSENINDSLPTWFTKSLKKIDAPEPDIKASGPFIDLSRTGAQFLGIAGRAQKEEITIHVDDADLIVESNNYRWGGDIVGTNAGLNTHMVSGDSRYSALASMFRGATRGGRLIDDFTQVTLYNPKGSAEAPYKFLMSRANRMIIVERYRPNDDIAIETLNFGDITYLAWNLYAKQEVNRGMGLGDIQWIGLVDLNEKAQKYIKEGYDIMKEADPDADLSKPGFDRLVLSGTMGRESNEPEGDPEGSPKKGPKENPEEDPESDPESDPSETSRRAPNPTQTRRPDPSPSRTLWDDLDELVPGDIPTTQKPPKPSPEPEQAPKDINRGNPGDINNPDDNLNKHRRGIRIPKTQNAGLIQKRQKGSSTRAKEIETHVYNALIAIPSVREFTFMCVQKRAQLDHRSINLILTQPNRRSDDNSVIDIQMLLRKGLQ</sequence>
<feature type="region of interest" description="Disordered" evidence="1">
    <location>
        <begin position="286"/>
        <end position="420"/>
    </location>
</feature>
<evidence type="ECO:0000313" key="4">
    <source>
        <dbReference type="Proteomes" id="UP000474640"/>
    </source>
</evidence>
<feature type="compositionally biased region" description="Pro residues" evidence="1">
    <location>
        <begin position="361"/>
        <end position="371"/>
    </location>
</feature>
<keyword evidence="2" id="KW-0732">Signal</keyword>
<feature type="compositionally biased region" description="Basic and acidic residues" evidence="1">
    <location>
        <begin position="299"/>
        <end position="308"/>
    </location>
</feature>
<protein>
    <submittedName>
        <fullName evidence="3">Uncharacterized protein</fullName>
    </submittedName>
</protein>
<dbReference type="Proteomes" id="UP000474640">
    <property type="component" value="Unassembled WGS sequence"/>
</dbReference>
<gene>
    <name evidence="3" type="ORF">TWF970_010504</name>
</gene>
<evidence type="ECO:0000256" key="1">
    <source>
        <dbReference type="SAM" id="MobiDB-lite"/>
    </source>
</evidence>
<feature type="signal peptide" evidence="2">
    <location>
        <begin position="1"/>
        <end position="26"/>
    </location>
</feature>
<proteinExistence type="predicted"/>
<name>A0A7C8RDG9_ORBOL</name>
<accession>A0A7C8RDG9</accession>
<evidence type="ECO:0000313" key="3">
    <source>
        <dbReference type="EMBL" id="KAF3285449.1"/>
    </source>
</evidence>